<evidence type="ECO:0000313" key="5">
    <source>
        <dbReference type="Proteomes" id="UP000053660"/>
    </source>
</evidence>
<dbReference type="GO" id="GO:0042302">
    <property type="term" value="F:structural constituent of cuticle"/>
    <property type="evidence" value="ECO:0007669"/>
    <property type="project" value="InterPro"/>
</dbReference>
<dbReference type="SMART" id="SM01088">
    <property type="entry name" value="Col_cuticle_N"/>
    <property type="match status" value="1"/>
</dbReference>
<dbReference type="EMBL" id="KN551209">
    <property type="protein sequence ID" value="KHJ92675.1"/>
    <property type="molecule type" value="Genomic_DNA"/>
</dbReference>
<dbReference type="GO" id="GO:0005581">
    <property type="term" value="C:collagen trimer"/>
    <property type="evidence" value="ECO:0007669"/>
    <property type="project" value="UniProtKB-KW"/>
</dbReference>
<dbReference type="AlphaFoldDB" id="A0A0B1TBH4"/>
<gene>
    <name evidence="4" type="ORF">OESDEN_07432</name>
</gene>
<dbReference type="Pfam" id="PF01391">
    <property type="entry name" value="Collagen"/>
    <property type="match status" value="1"/>
</dbReference>
<dbReference type="Proteomes" id="UP000053660">
    <property type="component" value="Unassembled WGS sequence"/>
</dbReference>
<name>A0A0B1TBH4_OESDE</name>
<dbReference type="InterPro" id="IPR008160">
    <property type="entry name" value="Collagen"/>
</dbReference>
<sequence>MSAELATCGAIIASGTTLLLSLAIVYSMQSQISSMWSELDAEMEEFKALTNDSWEAMLTLGVGTPSNRQRRQMVYGGGYGARGRNTQSSSSEEGPSEGVDDPRLTPVVPLRPMLITPTLPPYCQCLLQPGCPPGPPGPEGEQGPPGEPGKVGPMGARGMRGMRGLPGLPGRDGAPGTAGEQGPPGPPGPDGKQGRPGRRGNDGEQPVSRKYCHCPARGDPDGPPRMLKKSLHVY</sequence>
<accession>A0A0B1TBH4</accession>
<dbReference type="OrthoDB" id="6380629at2759"/>
<evidence type="ECO:0000313" key="4">
    <source>
        <dbReference type="EMBL" id="KHJ92675.1"/>
    </source>
</evidence>
<keyword evidence="1" id="KW-0677">Repeat</keyword>
<evidence type="ECO:0000256" key="2">
    <source>
        <dbReference type="SAM" id="MobiDB-lite"/>
    </source>
</evidence>
<evidence type="ECO:0000256" key="1">
    <source>
        <dbReference type="ARBA" id="ARBA00022737"/>
    </source>
</evidence>
<evidence type="ECO:0000259" key="3">
    <source>
        <dbReference type="SMART" id="SM01088"/>
    </source>
</evidence>
<dbReference type="PANTHER" id="PTHR24637:SF334">
    <property type="entry name" value="NEMATODE CUTICLE COLLAGEN N-TERMINAL DOMAIN-CONTAINING PROTEIN"/>
    <property type="match status" value="1"/>
</dbReference>
<feature type="compositionally biased region" description="Low complexity" evidence="2">
    <location>
        <begin position="153"/>
        <end position="181"/>
    </location>
</feature>
<keyword evidence="5" id="KW-1185">Reference proteome</keyword>
<reference evidence="4 5" key="1">
    <citation type="submission" date="2014-03" db="EMBL/GenBank/DDBJ databases">
        <title>Draft genome of the hookworm Oesophagostomum dentatum.</title>
        <authorList>
            <person name="Mitreva M."/>
        </authorList>
    </citation>
    <scope>NUCLEOTIDE SEQUENCE [LARGE SCALE GENOMIC DNA]</scope>
    <source>
        <strain evidence="4 5">OD-Hann</strain>
    </source>
</reference>
<feature type="region of interest" description="Disordered" evidence="2">
    <location>
        <begin position="77"/>
        <end position="106"/>
    </location>
</feature>
<dbReference type="InterPro" id="IPR002486">
    <property type="entry name" value="Col_cuticle_N"/>
</dbReference>
<dbReference type="PANTHER" id="PTHR24637">
    <property type="entry name" value="COLLAGEN"/>
    <property type="match status" value="1"/>
</dbReference>
<feature type="domain" description="Nematode cuticle collagen N-terminal" evidence="3">
    <location>
        <begin position="5"/>
        <end position="57"/>
    </location>
</feature>
<keyword evidence="4" id="KW-0176">Collagen</keyword>
<organism evidence="4 5">
    <name type="scientific">Oesophagostomum dentatum</name>
    <name type="common">Nodular worm</name>
    <dbReference type="NCBI Taxonomy" id="61180"/>
    <lineage>
        <taxon>Eukaryota</taxon>
        <taxon>Metazoa</taxon>
        <taxon>Ecdysozoa</taxon>
        <taxon>Nematoda</taxon>
        <taxon>Chromadorea</taxon>
        <taxon>Rhabditida</taxon>
        <taxon>Rhabditina</taxon>
        <taxon>Rhabditomorpha</taxon>
        <taxon>Strongyloidea</taxon>
        <taxon>Strongylidae</taxon>
        <taxon>Oesophagostomum</taxon>
    </lineage>
</organism>
<proteinExistence type="predicted"/>
<feature type="region of interest" description="Disordered" evidence="2">
    <location>
        <begin position="133"/>
        <end position="234"/>
    </location>
</feature>
<protein>
    <submittedName>
        <fullName evidence="4">Nematode cuticle collagen domain protein</fullName>
    </submittedName>
</protein>
<dbReference type="Pfam" id="PF01484">
    <property type="entry name" value="Col_cuticle_N"/>
    <property type="match status" value="1"/>
</dbReference>